<reference evidence="2 5" key="4">
    <citation type="journal article" date="2024" name="Microbiol. Resour. Announc.">
        <title>Genome annotations for the ascomycete fungi Trichoderma harzianum, Trichoderma aggressivum, and Purpureocillium lilacinum.</title>
        <authorList>
            <person name="Beijen E.P.W."/>
            <person name="Ohm R.A."/>
        </authorList>
    </citation>
    <scope>NUCLEOTIDE SEQUENCE [LARGE SCALE GENOMIC DNA]</scope>
    <source>
        <strain evidence="2 5">CBS 150709</strain>
    </source>
</reference>
<keyword evidence="5" id="KW-1185">Reference proteome</keyword>
<reference evidence="3 4" key="2">
    <citation type="journal article" date="2016" name="Front. Microbiol.">
        <title>Genome and transcriptome sequences reveal the specific parasitism of the nematophagous Purpureocillium lilacinum 36-1.</title>
        <authorList>
            <person name="Xie J."/>
            <person name="Li S."/>
            <person name="Mo C."/>
            <person name="Xiao X."/>
            <person name="Peng D."/>
            <person name="Wang G."/>
            <person name="Xiao Y."/>
        </authorList>
    </citation>
    <scope>NUCLEOTIDE SEQUENCE [LARGE SCALE GENOMIC DNA]</scope>
    <source>
        <strain evidence="3 4">36-1</strain>
    </source>
</reference>
<dbReference type="Proteomes" id="UP000245956">
    <property type="component" value="Unassembled WGS sequence"/>
</dbReference>
<proteinExistence type="predicted"/>
<dbReference type="Proteomes" id="UP001287286">
    <property type="component" value="Unassembled WGS sequence"/>
</dbReference>
<dbReference type="EMBL" id="JAWRVI010000060">
    <property type="protein sequence ID" value="KAK4083156.1"/>
    <property type="molecule type" value="Genomic_DNA"/>
</dbReference>
<evidence type="ECO:0000313" key="5">
    <source>
        <dbReference type="Proteomes" id="UP001287286"/>
    </source>
</evidence>
<comment type="caution">
    <text evidence="3">The sequence shown here is derived from an EMBL/GenBank/DDBJ whole genome shotgun (WGS) entry which is preliminary data.</text>
</comment>
<evidence type="ECO:0000313" key="3">
    <source>
        <dbReference type="EMBL" id="PWI66350.1"/>
    </source>
</evidence>
<accession>A0A2U3DVR4</accession>
<sequence>MRLGRPGDPCSSGKRPTVRHGLEARQASVAAGSEAGGSKGPGCSAAAKGRGEGDRNGIAHTARCKRRVAAQTERVQWHQISQGKGEIGPCRERKRKRKIGFASKSGARRLCLSDPWLVERRRCPVDVVMRCVWCRMGRGDGAGWSGGGLKADGAGAVQSVKLFVCLWLMPEITLALPARQSATAQHSTFMHYAKVLQGAASPPAKATFRHAWEECQGKRATLTRTHVIQAPPISHCRTVPGSVAGRTPMTMPRNMALGAARCLFCSAHSFSLHRWAAVDRRLDSEPGQCFMLALARGHGWGSKPNTCDATRRLSATCEQLRAPSSICAPNNTPRPGIVSVFPTEQEMLNKATRFLLPGYPPRRDTIRPQETPISATDAISDSLGPSPASARCGLADGIHQQVVPLGRSVREPLPLQAGASKSIPGDDGTRAATCPHHVRRRRALDSNRKGPMSCRRMLGPESLDGHWTAPSQAGPFACVNGRANLARANRLPFPRAPGPPPSPRHA</sequence>
<organism evidence="3 4">
    <name type="scientific">Purpureocillium lilacinum</name>
    <name type="common">Paecilomyces lilacinus</name>
    <dbReference type="NCBI Taxonomy" id="33203"/>
    <lineage>
        <taxon>Eukaryota</taxon>
        <taxon>Fungi</taxon>
        <taxon>Dikarya</taxon>
        <taxon>Ascomycota</taxon>
        <taxon>Pezizomycotina</taxon>
        <taxon>Sordariomycetes</taxon>
        <taxon>Hypocreomycetidae</taxon>
        <taxon>Hypocreales</taxon>
        <taxon>Ophiocordycipitaceae</taxon>
        <taxon>Purpureocillium</taxon>
    </lineage>
</organism>
<evidence type="ECO:0000256" key="1">
    <source>
        <dbReference type="SAM" id="MobiDB-lite"/>
    </source>
</evidence>
<name>A0A2U3DVR4_PURLI</name>
<dbReference type="EMBL" id="LCWV01000025">
    <property type="protein sequence ID" value="PWI66350.1"/>
    <property type="molecule type" value="Genomic_DNA"/>
</dbReference>
<protein>
    <submittedName>
        <fullName evidence="3">Uncharacterized protein</fullName>
    </submittedName>
</protein>
<evidence type="ECO:0000313" key="2">
    <source>
        <dbReference type="EMBL" id="KAK4083156.1"/>
    </source>
</evidence>
<evidence type="ECO:0000313" key="4">
    <source>
        <dbReference type="Proteomes" id="UP000245956"/>
    </source>
</evidence>
<reference evidence="2" key="3">
    <citation type="submission" date="2023-11" db="EMBL/GenBank/DDBJ databases">
        <authorList>
            <person name="Beijen E."/>
            <person name="Ohm R.A."/>
        </authorList>
    </citation>
    <scope>NUCLEOTIDE SEQUENCE</scope>
    <source>
        <strain evidence="2">CBS 150709</strain>
    </source>
</reference>
<dbReference type="AlphaFoldDB" id="A0A2U3DVR4"/>
<reference evidence="3" key="1">
    <citation type="submission" date="2015-05" db="EMBL/GenBank/DDBJ databases">
        <authorList>
            <person name="Wang D.B."/>
            <person name="Wang M."/>
        </authorList>
    </citation>
    <scope>NUCLEOTIDE SEQUENCE</scope>
    <source>
        <strain evidence="3">36-1</strain>
    </source>
</reference>
<gene>
    <name evidence="3" type="ORF">PCL_05048</name>
    <name evidence="2" type="ORF">Purlil1_10968</name>
</gene>
<feature type="region of interest" description="Disordered" evidence="1">
    <location>
        <begin position="1"/>
        <end position="59"/>
    </location>
</feature>